<dbReference type="RefSeq" id="WP_014806771.1">
    <property type="nucleotide sequence ID" value="NZ_DAONBL010000001.1"/>
</dbReference>
<evidence type="ECO:0000256" key="4">
    <source>
        <dbReference type="ARBA" id="ARBA00023136"/>
    </source>
</evidence>
<feature type="transmembrane region" description="Helical" evidence="5">
    <location>
        <begin position="34"/>
        <end position="54"/>
    </location>
</feature>
<evidence type="ECO:0000313" key="6">
    <source>
        <dbReference type="EMBL" id="SIN62653.1"/>
    </source>
</evidence>
<keyword evidence="2 5" id="KW-0812">Transmembrane</keyword>
<keyword evidence="3 5" id="KW-1133">Transmembrane helix</keyword>
<comment type="caution">
    <text evidence="6">The sequence shown here is derived from an EMBL/GenBank/DDBJ whole genome shotgun (WGS) entry which is preliminary data.</text>
</comment>
<sequence>MAFDIPNMVDLAALIFAVFLMAKGLVRGFTGELFGFLGSVGGFILLWKYAPALAGMLKYKLGFSDIVAYIIAIAAIFITANIAASLLGKLAKKIIYFGHLSMLDKLMGGLCGLIKVLIVLIVVYLALEFIAKHTGATSMSWMDKSKAMTISGNLWNYVSSWLLEKGIIDHIALPNITIKVHV</sequence>
<evidence type="ECO:0000256" key="5">
    <source>
        <dbReference type="SAM" id="Phobius"/>
    </source>
</evidence>
<dbReference type="Pfam" id="PF02674">
    <property type="entry name" value="Colicin_V"/>
    <property type="match status" value="1"/>
</dbReference>
<feature type="transmembrane region" description="Helical" evidence="5">
    <location>
        <begin position="66"/>
        <end position="87"/>
    </location>
</feature>
<name>A0ABY1JAU5_9BACT</name>
<dbReference type="InterPro" id="IPR003825">
    <property type="entry name" value="Colicin-V_CvpA"/>
</dbReference>
<evidence type="ECO:0000256" key="3">
    <source>
        <dbReference type="ARBA" id="ARBA00022989"/>
    </source>
</evidence>
<dbReference type="EMBL" id="FSQZ01000001">
    <property type="protein sequence ID" value="SIN62653.1"/>
    <property type="molecule type" value="Genomic_DNA"/>
</dbReference>
<reference evidence="6 7" key="1">
    <citation type="submission" date="2016-11" db="EMBL/GenBank/DDBJ databases">
        <authorList>
            <person name="Varghese N."/>
            <person name="Submissions S."/>
        </authorList>
    </citation>
    <scope>NUCLEOTIDE SEQUENCE [LARGE SCALE GENOMIC DNA]</scope>
    <source>
        <strain evidence="6 7">DSM 20664</strain>
    </source>
</reference>
<keyword evidence="7" id="KW-1185">Reference proteome</keyword>
<gene>
    <name evidence="6" type="ORF">SAMN05444368_0216</name>
</gene>
<organism evidence="6 7">
    <name type="scientific">Acetomicrobium flavidum</name>
    <dbReference type="NCBI Taxonomy" id="49896"/>
    <lineage>
        <taxon>Bacteria</taxon>
        <taxon>Thermotogati</taxon>
        <taxon>Synergistota</taxon>
        <taxon>Synergistia</taxon>
        <taxon>Synergistales</taxon>
        <taxon>Acetomicrobiaceae</taxon>
        <taxon>Acetomicrobium</taxon>
    </lineage>
</organism>
<comment type="subcellular location">
    <subcellularLocation>
        <location evidence="1">Membrane</location>
        <topology evidence="1">Multi-pass membrane protein</topology>
    </subcellularLocation>
</comment>
<evidence type="ECO:0000313" key="7">
    <source>
        <dbReference type="Proteomes" id="UP000185093"/>
    </source>
</evidence>
<proteinExistence type="predicted"/>
<evidence type="ECO:0000256" key="1">
    <source>
        <dbReference type="ARBA" id="ARBA00004141"/>
    </source>
</evidence>
<feature type="transmembrane region" description="Helical" evidence="5">
    <location>
        <begin position="107"/>
        <end position="127"/>
    </location>
</feature>
<keyword evidence="4 5" id="KW-0472">Membrane</keyword>
<dbReference type="PANTHER" id="PTHR37306">
    <property type="entry name" value="COLICIN V PRODUCTION PROTEIN"/>
    <property type="match status" value="1"/>
</dbReference>
<dbReference type="Proteomes" id="UP000185093">
    <property type="component" value="Unassembled WGS sequence"/>
</dbReference>
<dbReference type="PANTHER" id="PTHR37306:SF1">
    <property type="entry name" value="COLICIN V PRODUCTION PROTEIN"/>
    <property type="match status" value="1"/>
</dbReference>
<evidence type="ECO:0000256" key="2">
    <source>
        <dbReference type="ARBA" id="ARBA00022692"/>
    </source>
</evidence>
<protein>
    <submittedName>
        <fullName evidence="6">Membrane protein required for colicin V production</fullName>
    </submittedName>
</protein>
<accession>A0ABY1JAU5</accession>